<dbReference type="PANTHER" id="PTHR35394">
    <property type="entry name" value="DUF3176 DOMAIN-CONTAINING PROTEIN"/>
    <property type="match status" value="1"/>
</dbReference>
<dbReference type="Proteomes" id="UP000799444">
    <property type="component" value="Unassembled WGS sequence"/>
</dbReference>
<organism evidence="2 3">
    <name type="scientific">Polyplosphaeria fusca</name>
    <dbReference type="NCBI Taxonomy" id="682080"/>
    <lineage>
        <taxon>Eukaryota</taxon>
        <taxon>Fungi</taxon>
        <taxon>Dikarya</taxon>
        <taxon>Ascomycota</taxon>
        <taxon>Pezizomycotina</taxon>
        <taxon>Dothideomycetes</taxon>
        <taxon>Pleosporomycetidae</taxon>
        <taxon>Pleosporales</taxon>
        <taxon>Tetraplosphaeriaceae</taxon>
        <taxon>Polyplosphaeria</taxon>
    </lineage>
</organism>
<accession>A0A9P4QNA7</accession>
<keyword evidence="3" id="KW-1185">Reference proteome</keyword>
<feature type="transmembrane region" description="Helical" evidence="1">
    <location>
        <begin position="546"/>
        <end position="566"/>
    </location>
</feature>
<feature type="transmembrane region" description="Helical" evidence="1">
    <location>
        <begin position="32"/>
        <end position="52"/>
    </location>
</feature>
<gene>
    <name evidence="2" type="ORF">EJ04DRAFT_500189</name>
</gene>
<name>A0A9P4QNA7_9PLEO</name>
<dbReference type="EMBL" id="ML996214">
    <property type="protein sequence ID" value="KAF2730562.1"/>
    <property type="molecule type" value="Genomic_DNA"/>
</dbReference>
<dbReference type="OrthoDB" id="5242705at2759"/>
<proteinExistence type="predicted"/>
<evidence type="ECO:0000256" key="1">
    <source>
        <dbReference type="SAM" id="Phobius"/>
    </source>
</evidence>
<dbReference type="AlphaFoldDB" id="A0A9P4QNA7"/>
<sequence length="643" mass="71845">MFAASNLAQKIEQKLWKYSASGNVIKRWLMELISWSISAICMAAVITVLYFYQNQPLPRWPLGLTLNAYISVLAKIASAALLLPVSEALGQLKWNWFQAKKNDTKGSKKMWDFELFDNASRGPWGSFILLLRTKGRSLAALGAAVTLFALAMDPFFQQVVGLPEQWLVQPTKGFISRATIYKTYTAGKYLNTGQVVLELDQSMTATAYHYFYDNGTGPIAASNGAGSRPTVPLSCPNSNCTWTEYESLGVCNRCADITDRLEFRCLESVLDWIDAPNPTADSTGWIYPNGTACGWYLKSDDPMLMTGYTTDLFTNHTGEVLLSRSQPLYDLFTRAPLPGYQAKLNDTRNPITHFLVVSGQDVERIRQNSTPIAHECIISWCVETIQSTISAGAYYENVTERIFNHTIGSDPWTITQEYEDGEFIGTNFIYNEDVTVVGKHGFEYWVSGLTHSNILTIFDDIFPSTYTIANTTDLPHAALRFQQYQTRGARSRNETYNAFLYDNVTAHLDNLAIDFTNIVRSEKASIEMVEGPAYDLVSVVDVRWEWLSLPLGLLGFTFIFLVATIIRSSMEQDVGVWKTSAIATLLYGLPDDVREKVTSVTDKGTPRANAKHTKVKWLPGTGWRLSGATAFSPNSVKSRHAPP</sequence>
<reference evidence="2" key="1">
    <citation type="journal article" date="2020" name="Stud. Mycol.">
        <title>101 Dothideomycetes genomes: a test case for predicting lifestyles and emergence of pathogens.</title>
        <authorList>
            <person name="Haridas S."/>
            <person name="Albert R."/>
            <person name="Binder M."/>
            <person name="Bloem J."/>
            <person name="Labutti K."/>
            <person name="Salamov A."/>
            <person name="Andreopoulos B."/>
            <person name="Baker S."/>
            <person name="Barry K."/>
            <person name="Bills G."/>
            <person name="Bluhm B."/>
            <person name="Cannon C."/>
            <person name="Castanera R."/>
            <person name="Culley D."/>
            <person name="Daum C."/>
            <person name="Ezra D."/>
            <person name="Gonzalez J."/>
            <person name="Henrissat B."/>
            <person name="Kuo A."/>
            <person name="Liang C."/>
            <person name="Lipzen A."/>
            <person name="Lutzoni F."/>
            <person name="Magnuson J."/>
            <person name="Mondo S."/>
            <person name="Nolan M."/>
            <person name="Ohm R."/>
            <person name="Pangilinan J."/>
            <person name="Park H.-J."/>
            <person name="Ramirez L."/>
            <person name="Alfaro M."/>
            <person name="Sun H."/>
            <person name="Tritt A."/>
            <person name="Yoshinaga Y."/>
            <person name="Zwiers L.-H."/>
            <person name="Turgeon B."/>
            <person name="Goodwin S."/>
            <person name="Spatafora J."/>
            <person name="Crous P."/>
            <person name="Grigoriev I."/>
        </authorList>
    </citation>
    <scope>NUCLEOTIDE SEQUENCE</scope>
    <source>
        <strain evidence="2">CBS 125425</strain>
    </source>
</reference>
<keyword evidence="1" id="KW-0472">Membrane</keyword>
<evidence type="ECO:0008006" key="4">
    <source>
        <dbReference type="Google" id="ProtNLM"/>
    </source>
</evidence>
<keyword evidence="1" id="KW-1133">Transmembrane helix</keyword>
<protein>
    <recommendedName>
        <fullName evidence="4">DUF3176 domain containing protein</fullName>
    </recommendedName>
</protein>
<dbReference type="InterPro" id="IPR021514">
    <property type="entry name" value="DUF3176"/>
</dbReference>
<dbReference type="Pfam" id="PF11374">
    <property type="entry name" value="DUF3176"/>
    <property type="match status" value="1"/>
</dbReference>
<evidence type="ECO:0000313" key="2">
    <source>
        <dbReference type="EMBL" id="KAF2730562.1"/>
    </source>
</evidence>
<evidence type="ECO:0000313" key="3">
    <source>
        <dbReference type="Proteomes" id="UP000799444"/>
    </source>
</evidence>
<dbReference type="PANTHER" id="PTHR35394:SF5">
    <property type="entry name" value="DUF3176 DOMAIN-CONTAINING PROTEIN"/>
    <property type="match status" value="1"/>
</dbReference>
<keyword evidence="1" id="KW-0812">Transmembrane</keyword>
<comment type="caution">
    <text evidence="2">The sequence shown here is derived from an EMBL/GenBank/DDBJ whole genome shotgun (WGS) entry which is preliminary data.</text>
</comment>